<feature type="signal peptide" evidence="2">
    <location>
        <begin position="1"/>
        <end position="19"/>
    </location>
</feature>
<dbReference type="GeneID" id="78008585"/>
<dbReference type="Gene3D" id="2.60.40.4170">
    <property type="match status" value="1"/>
</dbReference>
<feature type="compositionally biased region" description="Acidic residues" evidence="1">
    <location>
        <begin position="36"/>
        <end position="71"/>
    </location>
</feature>
<dbReference type="Pfam" id="PF16781">
    <property type="entry name" value="DUF5068"/>
    <property type="match status" value="1"/>
</dbReference>
<comment type="caution">
    <text evidence="3">The sequence shown here is derived from an EMBL/GenBank/DDBJ whole genome shotgun (WGS) entry which is preliminary data.</text>
</comment>
<evidence type="ECO:0000256" key="1">
    <source>
        <dbReference type="SAM" id="MobiDB-lite"/>
    </source>
</evidence>
<keyword evidence="2" id="KW-0732">Signal</keyword>
<name>A0A845FEY1_9BACI</name>
<dbReference type="InterPro" id="IPR031888">
    <property type="entry name" value="DUF5068"/>
</dbReference>
<accession>A0A845FEY1</accession>
<gene>
    <name evidence="3" type="ORF">GLW00_16360</name>
</gene>
<dbReference type="OrthoDB" id="2138699at2"/>
<proteinExistence type="predicted"/>
<dbReference type="RefSeq" id="WP_160915838.1">
    <property type="nucleotide sequence ID" value="NZ_WMFA01000008.1"/>
</dbReference>
<sequence>MKMVNRIWAVALFVLVILAACGSNEDTSTSGNSDEKAEEDTTSESVSTEEENSEKEDKETEEESADSDSDNGETAVSSGEIMNPNIAEESQGDVKEIYTSENNLEYVHDMEGFTVSINQYQIVKVTDMSEDMSIQFDDQTDGYVVTAQVTIENTRDEPVYYPSFIRIQGVNESDFLSSERTFVRDQYPVSKDEEEPSKYGADEKVTGLVTFTLTNDQYDVMTRVKPKFVIEGGAADNEEFKDSFKGTATYDLIYGEEQKAEVESSADFYQDRLTTGNMANKEMIFEKSGIYETKQIEDVGITLNGVQYAELEPTEGNESLFSNFGDAGIVALTVKLTIDNQSDKELNTFLLSSFIRVDDNRGSVISQGMVEPNDSQTVEAGATGEKYHVFLFRKDDFETIETFDLEFGPFTGDDGKELFKGKTALFSLPSQ</sequence>
<evidence type="ECO:0000313" key="3">
    <source>
        <dbReference type="EMBL" id="MYL72421.1"/>
    </source>
</evidence>
<dbReference type="AlphaFoldDB" id="A0A845FEY1"/>
<reference evidence="3 4" key="1">
    <citation type="submission" date="2019-11" db="EMBL/GenBank/DDBJ databases">
        <title>Genome sequences of 17 halophilic strains isolated from different environments.</title>
        <authorList>
            <person name="Furrow R.E."/>
        </authorList>
    </citation>
    <scope>NUCLEOTIDE SEQUENCE [LARGE SCALE GENOMIC DNA]</scope>
    <source>
        <strain evidence="3 4">SL-4</strain>
    </source>
</reference>
<protein>
    <submittedName>
        <fullName evidence="3">DUF5068 domain-containing protein</fullName>
    </submittedName>
</protein>
<evidence type="ECO:0000313" key="4">
    <source>
        <dbReference type="Proteomes" id="UP000450457"/>
    </source>
</evidence>
<dbReference type="EMBL" id="WMFA01000008">
    <property type="protein sequence ID" value="MYL72421.1"/>
    <property type="molecule type" value="Genomic_DNA"/>
</dbReference>
<dbReference type="Proteomes" id="UP000450457">
    <property type="component" value="Unassembled WGS sequence"/>
</dbReference>
<evidence type="ECO:0000256" key="2">
    <source>
        <dbReference type="SAM" id="SignalP"/>
    </source>
</evidence>
<feature type="region of interest" description="Disordered" evidence="1">
    <location>
        <begin position="23"/>
        <end position="92"/>
    </location>
</feature>
<organism evidence="3 4">
    <name type="scientific">Halobacillus litoralis</name>
    <dbReference type="NCBI Taxonomy" id="45668"/>
    <lineage>
        <taxon>Bacteria</taxon>
        <taxon>Bacillati</taxon>
        <taxon>Bacillota</taxon>
        <taxon>Bacilli</taxon>
        <taxon>Bacillales</taxon>
        <taxon>Bacillaceae</taxon>
        <taxon>Halobacillus</taxon>
    </lineage>
</organism>
<dbReference type="PROSITE" id="PS51257">
    <property type="entry name" value="PROKAR_LIPOPROTEIN"/>
    <property type="match status" value="1"/>
</dbReference>
<feature type="chain" id="PRO_5038338833" evidence="2">
    <location>
        <begin position="20"/>
        <end position="431"/>
    </location>
</feature>